<proteinExistence type="predicted"/>
<dbReference type="HOGENOM" id="CLU_2382977_0_0_10"/>
<reference evidence="1" key="1">
    <citation type="submission" date="2011-09" db="EMBL/GenBank/DDBJ databases">
        <title>The permanent draft genome of Mucilaginibacter paludis DSM 18603.</title>
        <authorList>
            <consortium name="US DOE Joint Genome Institute (JGI-PGF)"/>
            <person name="Lucas S."/>
            <person name="Han J."/>
            <person name="Lapidus A."/>
            <person name="Bruce D."/>
            <person name="Goodwin L."/>
            <person name="Pitluck S."/>
            <person name="Peters L."/>
            <person name="Kyrpides N."/>
            <person name="Mavromatis K."/>
            <person name="Ivanova N."/>
            <person name="Mikhailova N."/>
            <person name="Held B."/>
            <person name="Detter J.C."/>
            <person name="Tapia R."/>
            <person name="Han C."/>
            <person name="Land M."/>
            <person name="Hauser L."/>
            <person name="Markowitz V."/>
            <person name="Cheng J.-F."/>
            <person name="Hugenholtz P."/>
            <person name="Woyke T."/>
            <person name="Wu D."/>
            <person name="Tindall B."/>
            <person name="Brambilla E."/>
            <person name="Klenk H.-P."/>
            <person name="Eisen J.A."/>
        </authorList>
    </citation>
    <scope>NUCLEOTIDE SEQUENCE [LARGE SCALE GENOMIC DNA]</scope>
    <source>
        <strain evidence="1">DSM 18603</strain>
    </source>
</reference>
<dbReference type="Proteomes" id="UP000002774">
    <property type="component" value="Chromosome"/>
</dbReference>
<protein>
    <submittedName>
        <fullName evidence="1">Uncharacterized protein</fullName>
    </submittedName>
</protein>
<evidence type="ECO:0000313" key="2">
    <source>
        <dbReference type="Proteomes" id="UP000002774"/>
    </source>
</evidence>
<gene>
    <name evidence="1" type="ORF">Mucpa_0379</name>
</gene>
<accession>H1YH73</accession>
<organism evidence="1 2">
    <name type="scientific">Mucilaginibacter paludis DSM 18603</name>
    <dbReference type="NCBI Taxonomy" id="714943"/>
    <lineage>
        <taxon>Bacteria</taxon>
        <taxon>Pseudomonadati</taxon>
        <taxon>Bacteroidota</taxon>
        <taxon>Sphingobacteriia</taxon>
        <taxon>Sphingobacteriales</taxon>
        <taxon>Sphingobacteriaceae</taxon>
        <taxon>Mucilaginibacter</taxon>
    </lineage>
</organism>
<dbReference type="AlphaFoldDB" id="H1YH73"/>
<dbReference type="RefSeq" id="WP_008504121.1">
    <property type="nucleotide sequence ID" value="NZ_CM001403.1"/>
</dbReference>
<sequence length="94" mass="11129">MHCFESKEIIKIFFDELINYDNAEELFERFEANLNANLIEKIDGPYSRIWIISIQDVIFKLVIDEDYGSMLVGESDEAIFKAKEIYSELEKFIH</sequence>
<evidence type="ECO:0000313" key="1">
    <source>
        <dbReference type="EMBL" id="EHQ24575.1"/>
    </source>
</evidence>
<dbReference type="EMBL" id="CM001403">
    <property type="protein sequence ID" value="EHQ24575.1"/>
    <property type="molecule type" value="Genomic_DNA"/>
</dbReference>
<name>H1YH73_9SPHI</name>
<keyword evidence="2" id="KW-1185">Reference proteome</keyword>